<dbReference type="GO" id="GO:0006508">
    <property type="term" value="P:proteolysis"/>
    <property type="evidence" value="ECO:0007669"/>
    <property type="project" value="UniProtKB-KW"/>
</dbReference>
<dbReference type="CTD" id="24589765"/>
<sequence length="1229" mass="140339">MVVIQTNTHDNVMDVIQSDNNKTKKEINTHPNNSTFYDSSHCISTNNVSSQNYSTNDVDNQILIDNQNESSSLNNNNEELLIDRLYKRRQLLLQHLSVEIQKYEQLCWDEMAITGTVPHESNFLSDHFNIRCNSETRNPIISTPNKVLDPPNSSSAANRSRGIAARLKFRNSRRSKSAHDRIPESPQRSFHVRNKTDLSPTRNSLTDNLIDDNSESKKSWKWWRLNKDTELFNNVRRRQSIGLIAEQYLRYFTNDKNGHSRGGSLPPTDNNNNNNISKNEEKIPSENQKINVRKSLQQEDILNILNNHHQSNGECSHVKTDPATPDGHLTFYHKSFRQDQMKQQQQQQRPQYQLNGNFAHHESCILMPRYVPANDLQRINCSHQRIRHFSGHQINEQPVFFNNRNNQLLSGYINQNNFDSSYNHLQTWNNTKKQSSQANKILTNHHVFYRSPSSSSSSYTSQAKNPNVFEHAPNAYFYSLQRRNHSSSNTKEHPFEAPCSVSIVSGGTMAPFIVTSSPRVSTTTATASTTIISTLPSTAPPIPPRAYVRRPIVSKNGTKLIEETVSSDIIDKKLLDMNKLHMIEKQQFRETNKNITNITTPTITTYSNNMCKPVVKIAETAMNLLQCSSRCFDGNDQHPYFNCINNQQHYVKPNILSNNQIKDKVPSNHSDNSFHKTSELKSMMHYHQQQLQPPLKSINHQFASNTHEVKLFMCNEGSTIENRKDRFKSHQNNCSISNNHLNKNLMNNQSHNRISVKNDLLNIMNIKLQTSHPVTNPHTQLMYKNNLSNNINKNNEPVHFYQSNPTRFTINSPKAIANGFKISQPISSSNHMNTPSTMCNTTINHSGGWEINLGCINNKSFPIRYLIPIDSNKYRRPIREPLDISSQNQSFPLNQSHMIHYSQTIPNSCYLTNNKLSYYKCPNESIQQSTMQDGSLCAQHCLNALLQGPYFTAVDLANIAKQLDDEEVSQLGSSRGMSNCFQNMDESGYFSVQVISQALQIWSLELVPFLRQCPEAERARENPASQNAFICHYRHHWFTIRKIGKQWFNLNSILSAPKLISETYLAIYLAQLKEEGNSIFIITGTLPRCEADEILSICPVVEDDLTRSSTTSTSQPDKSTEVDVALAVSNTDIDDDDQTLQRILQSSENDDEELQLALRVSANEYEDTSDKELREAIALSLNTPNESNFVGQNTAQTDINNGNRISAEEIRRNRQAFIDKLSCTPRTTE</sequence>
<keyword evidence="13" id="KW-1185">Reference proteome</keyword>
<feature type="region of interest" description="Disordered" evidence="11">
    <location>
        <begin position="139"/>
        <end position="205"/>
    </location>
</feature>
<keyword evidence="10" id="KW-0539">Nucleus</keyword>
<dbReference type="Pfam" id="PF02099">
    <property type="entry name" value="Josephin"/>
    <property type="match status" value="1"/>
</dbReference>
<organism evidence="12 13">
    <name type="scientific">Schistosoma haematobium</name>
    <name type="common">Blood fluke</name>
    <dbReference type="NCBI Taxonomy" id="6185"/>
    <lineage>
        <taxon>Eukaryota</taxon>
        <taxon>Metazoa</taxon>
        <taxon>Spiralia</taxon>
        <taxon>Lophotrochozoa</taxon>
        <taxon>Platyhelminthes</taxon>
        <taxon>Trematoda</taxon>
        <taxon>Digenea</taxon>
        <taxon>Strigeidida</taxon>
        <taxon>Schistosomatoidea</taxon>
        <taxon>Schistosomatidae</taxon>
        <taxon>Schistosoma</taxon>
    </lineage>
</organism>
<dbReference type="PANTHER" id="PTHR14159">
    <property type="entry name" value="ATAXIN-3-RELATED"/>
    <property type="match status" value="1"/>
</dbReference>
<dbReference type="Proteomes" id="UP000471633">
    <property type="component" value="Unassembled WGS sequence"/>
</dbReference>
<evidence type="ECO:0000313" key="12">
    <source>
        <dbReference type="EMBL" id="KAH9585100.1"/>
    </source>
</evidence>
<keyword evidence="7" id="KW-0788">Thiol protease</keyword>
<keyword evidence="5" id="KW-0833">Ubl conjugation pathway</keyword>
<dbReference type="InterPro" id="IPR006155">
    <property type="entry name" value="Josephin"/>
</dbReference>
<dbReference type="SMART" id="SM01246">
    <property type="entry name" value="Josephin"/>
    <property type="match status" value="1"/>
</dbReference>
<evidence type="ECO:0000313" key="13">
    <source>
        <dbReference type="Proteomes" id="UP000471633"/>
    </source>
</evidence>
<dbReference type="GeneID" id="24589765"/>
<dbReference type="PRINTS" id="PR01233">
    <property type="entry name" value="JOSEPHIN"/>
</dbReference>
<evidence type="ECO:0000256" key="1">
    <source>
        <dbReference type="ARBA" id="ARBA00000707"/>
    </source>
</evidence>
<dbReference type="PANTHER" id="PTHR14159:SF0">
    <property type="entry name" value="ATAXIN-3-RELATED"/>
    <property type="match status" value="1"/>
</dbReference>
<evidence type="ECO:0000256" key="5">
    <source>
        <dbReference type="ARBA" id="ARBA00022786"/>
    </source>
</evidence>
<comment type="caution">
    <text evidence="12">The sequence shown here is derived from an EMBL/GenBank/DDBJ whole genome shotgun (WGS) entry which is preliminary data.</text>
</comment>
<dbReference type="GO" id="GO:0016579">
    <property type="term" value="P:protein deubiquitination"/>
    <property type="evidence" value="ECO:0007669"/>
    <property type="project" value="InterPro"/>
</dbReference>
<dbReference type="RefSeq" id="XP_012793636.2">
    <property type="nucleotide sequence ID" value="XM_012938182.3"/>
</dbReference>
<gene>
    <name evidence="12" type="primary">ATXN3_1</name>
    <name evidence="12" type="ORF">MS3_00006466</name>
</gene>
<evidence type="ECO:0000256" key="9">
    <source>
        <dbReference type="ARBA" id="ARBA00023163"/>
    </source>
</evidence>
<comment type="catalytic activity">
    <reaction evidence="1">
        <text>Thiol-dependent hydrolysis of ester, thioester, amide, peptide and isopeptide bonds formed by the C-terminal Gly of ubiquitin (a 76-residue protein attached to proteins as an intracellular targeting signal).</text>
        <dbReference type="EC" id="3.4.19.12"/>
    </reaction>
</comment>
<feature type="compositionally biased region" description="Polar residues" evidence="11">
    <location>
        <begin position="139"/>
        <end position="158"/>
    </location>
</feature>
<dbReference type="InterPro" id="IPR033865">
    <property type="entry name" value="Ataxin-3"/>
</dbReference>
<dbReference type="InterPro" id="IPR003903">
    <property type="entry name" value="UIM_dom"/>
</dbReference>
<dbReference type="Gene3D" id="1.10.287.10">
    <property type="entry name" value="S15/NS1, RNA-binding"/>
    <property type="match status" value="1"/>
</dbReference>
<evidence type="ECO:0000256" key="6">
    <source>
        <dbReference type="ARBA" id="ARBA00022801"/>
    </source>
</evidence>
<accession>A0A6A5CWR4</accession>
<dbReference type="EC" id="3.4.19.12" evidence="3"/>
<evidence type="ECO:0000256" key="4">
    <source>
        <dbReference type="ARBA" id="ARBA00022670"/>
    </source>
</evidence>
<evidence type="ECO:0000256" key="3">
    <source>
        <dbReference type="ARBA" id="ARBA00012759"/>
    </source>
</evidence>
<dbReference type="KEGG" id="shx:MS3_00006466"/>
<dbReference type="PROSITE" id="PS50957">
    <property type="entry name" value="JOSEPHIN"/>
    <property type="match status" value="1"/>
</dbReference>
<dbReference type="Gene3D" id="3.90.70.40">
    <property type="match status" value="1"/>
</dbReference>
<reference evidence="12" key="3">
    <citation type="submission" date="2021-06" db="EMBL/GenBank/DDBJ databases">
        <title>Chromosome-level genome assembly for S. haematobium.</title>
        <authorList>
            <person name="Stroehlein A.J."/>
        </authorList>
    </citation>
    <scope>NUCLEOTIDE SEQUENCE</scope>
</reference>
<dbReference type="GO" id="GO:0005634">
    <property type="term" value="C:nucleus"/>
    <property type="evidence" value="ECO:0007669"/>
    <property type="project" value="UniProtKB-SubCell"/>
</dbReference>
<reference evidence="12" key="2">
    <citation type="journal article" date="2019" name="Gigascience">
        <title>High-quality Schistosoma haematobium genome achieved by single-molecule and long-range sequencing.</title>
        <authorList>
            <person name="Stroehlein A.J."/>
            <person name="Korhonen P.K."/>
            <person name="Chong T.M."/>
            <person name="Lim Y.L."/>
            <person name="Chan K.G."/>
            <person name="Webster B."/>
            <person name="Rollinson D."/>
            <person name="Brindley P.J."/>
            <person name="Gasser R.B."/>
            <person name="Young N.D."/>
        </authorList>
    </citation>
    <scope>NUCLEOTIDE SEQUENCE</scope>
</reference>
<evidence type="ECO:0000256" key="11">
    <source>
        <dbReference type="SAM" id="MobiDB-lite"/>
    </source>
</evidence>
<protein>
    <recommendedName>
        <fullName evidence="3">ubiquitinyl hydrolase 1</fullName>
        <ecNumber evidence="3">3.4.19.12</ecNumber>
    </recommendedName>
</protein>
<dbReference type="EMBL" id="AMPZ03000004">
    <property type="protein sequence ID" value="KAH9585100.1"/>
    <property type="molecule type" value="Genomic_DNA"/>
</dbReference>
<feature type="compositionally biased region" description="Basic residues" evidence="11">
    <location>
        <begin position="167"/>
        <end position="176"/>
    </location>
</feature>
<proteinExistence type="predicted"/>
<keyword evidence="6" id="KW-0378">Hydrolase</keyword>
<evidence type="ECO:0000256" key="8">
    <source>
        <dbReference type="ARBA" id="ARBA00023015"/>
    </source>
</evidence>
<keyword evidence="9" id="KW-0804">Transcription</keyword>
<keyword evidence="8" id="KW-0805">Transcription regulation</keyword>
<keyword evidence="4" id="KW-0645">Protease</keyword>
<dbReference type="GO" id="GO:0004843">
    <property type="term" value="F:cysteine-type deubiquitinase activity"/>
    <property type="evidence" value="ECO:0007669"/>
    <property type="project" value="UniProtKB-EC"/>
</dbReference>
<evidence type="ECO:0000256" key="7">
    <source>
        <dbReference type="ARBA" id="ARBA00022807"/>
    </source>
</evidence>
<feature type="region of interest" description="Disordered" evidence="11">
    <location>
        <begin position="255"/>
        <end position="287"/>
    </location>
</feature>
<reference evidence="12" key="4">
    <citation type="journal article" date="2022" name="PLoS Pathog.">
        <title>Chromosome-level genome of Schistosoma haematobium underpins genome-wide explorations of molecular variation.</title>
        <authorList>
            <person name="Stroehlein A.J."/>
            <person name="Korhonen P.K."/>
            <person name="Lee V.V."/>
            <person name="Ralph S.A."/>
            <person name="Mentink-Kane M."/>
            <person name="You H."/>
            <person name="McManus D.P."/>
            <person name="Tchuente L.T."/>
            <person name="Stothard J.R."/>
            <person name="Kaur P."/>
            <person name="Dudchenko O."/>
            <person name="Aiden E.L."/>
            <person name="Yang B."/>
            <person name="Yang H."/>
            <person name="Emery A.M."/>
            <person name="Webster B.L."/>
            <person name="Brindley P.J."/>
            <person name="Rollinson D."/>
            <person name="Chang B.C.H."/>
            <person name="Gasser R.B."/>
            <person name="Young N.D."/>
        </authorList>
    </citation>
    <scope>NUCLEOTIDE SEQUENCE</scope>
</reference>
<dbReference type="AlphaFoldDB" id="A0A6A5CWR4"/>
<evidence type="ECO:0000256" key="10">
    <source>
        <dbReference type="ARBA" id="ARBA00023242"/>
    </source>
</evidence>
<evidence type="ECO:0000256" key="2">
    <source>
        <dbReference type="ARBA" id="ARBA00004123"/>
    </source>
</evidence>
<comment type="subcellular location">
    <subcellularLocation>
        <location evidence="2">Nucleus</location>
    </subcellularLocation>
</comment>
<reference evidence="12" key="1">
    <citation type="journal article" date="2012" name="Nat. Genet.">
        <title>Whole-genome sequence of Schistosoma haematobium.</title>
        <authorList>
            <person name="Young N.D."/>
            <person name="Jex A.R."/>
            <person name="Li B."/>
            <person name="Liu S."/>
            <person name="Yang L."/>
            <person name="Xiong Z."/>
            <person name="Li Y."/>
            <person name="Cantacessi C."/>
            <person name="Hall R.S."/>
            <person name="Xu X."/>
            <person name="Chen F."/>
            <person name="Wu X."/>
            <person name="Zerlotini A."/>
            <person name="Oliveira G."/>
            <person name="Hofmann A."/>
            <person name="Zhang G."/>
            <person name="Fang X."/>
            <person name="Kang Y."/>
            <person name="Campbell B.E."/>
            <person name="Loukas A."/>
            <person name="Ranganathan S."/>
            <person name="Rollinson D."/>
            <person name="Rinaldi G."/>
            <person name="Brindley P.J."/>
            <person name="Yang H."/>
            <person name="Wang J."/>
            <person name="Wang J."/>
            <person name="Gasser R.B."/>
        </authorList>
    </citation>
    <scope>NUCLEOTIDE SEQUENCE</scope>
</reference>
<dbReference type="PROSITE" id="PS50330">
    <property type="entry name" value="UIM"/>
    <property type="match status" value="1"/>
</dbReference>
<name>A0A6A5CWR4_SCHHA</name>